<evidence type="ECO:0000313" key="1">
    <source>
        <dbReference type="EMBL" id="KAG5454272.1"/>
    </source>
</evidence>
<sequence>IENPTSGTLWLTLKRLGRFAVWGKAYKELVQLTADIDGLTEPVLTATGQALVNTKNSIEVVRTQSFIGCSEVDPKLLPANLKTYLRNTLGWLAQAKLRTTRFTDNLLAKDEVPPKKLLDTVNEVSQNYLALNFQVKKLSMLCGADGANFPWPHEQIGILEAYGELLEMLKPSEEGLPLRAHSENCSTLLHTDSLIQQRYIDLIPLGHVTI</sequence>
<evidence type="ECO:0000313" key="2">
    <source>
        <dbReference type="Proteomes" id="UP000286415"/>
    </source>
</evidence>
<protein>
    <submittedName>
        <fullName evidence="1">Uncharacterized protein</fullName>
    </submittedName>
</protein>
<proteinExistence type="predicted"/>
<reference evidence="1 2" key="2">
    <citation type="journal article" date="2021" name="Genomics">
        <title>High-quality reference genome for Clonorchis sinensis.</title>
        <authorList>
            <person name="Young N.D."/>
            <person name="Stroehlein A.J."/>
            <person name="Kinkar L."/>
            <person name="Wang T."/>
            <person name="Sohn W.M."/>
            <person name="Chang B.C.H."/>
            <person name="Kaur P."/>
            <person name="Weisz D."/>
            <person name="Dudchenko O."/>
            <person name="Aiden E.L."/>
            <person name="Korhonen P.K."/>
            <person name="Gasser R.B."/>
        </authorList>
    </citation>
    <scope>NUCLEOTIDE SEQUENCE [LARGE SCALE GENOMIC DNA]</scope>
    <source>
        <strain evidence="1">Cs-k2</strain>
    </source>
</reference>
<name>A0A8T1MZH3_CLOSI</name>
<dbReference type="EMBL" id="NIRI02000010">
    <property type="protein sequence ID" value="KAG5454272.1"/>
    <property type="molecule type" value="Genomic_DNA"/>
</dbReference>
<accession>A0A8T1MZH3</accession>
<keyword evidence="2" id="KW-1185">Reference proteome</keyword>
<gene>
    <name evidence="1" type="ORF">CSKR_106534</name>
</gene>
<organism evidence="1 2">
    <name type="scientific">Clonorchis sinensis</name>
    <name type="common">Chinese liver fluke</name>
    <dbReference type="NCBI Taxonomy" id="79923"/>
    <lineage>
        <taxon>Eukaryota</taxon>
        <taxon>Metazoa</taxon>
        <taxon>Spiralia</taxon>
        <taxon>Lophotrochozoa</taxon>
        <taxon>Platyhelminthes</taxon>
        <taxon>Trematoda</taxon>
        <taxon>Digenea</taxon>
        <taxon>Opisthorchiida</taxon>
        <taxon>Opisthorchiata</taxon>
        <taxon>Opisthorchiidae</taxon>
        <taxon>Clonorchis</taxon>
    </lineage>
</organism>
<reference evidence="1 2" key="1">
    <citation type="journal article" date="2018" name="Biotechnol. Adv.">
        <title>Improved genomic resources and new bioinformatic workflow for the carcinogenic parasite Clonorchis sinensis: Biotechnological implications.</title>
        <authorList>
            <person name="Wang D."/>
            <person name="Korhonen P.K."/>
            <person name="Gasser R.B."/>
            <person name="Young N.D."/>
        </authorList>
    </citation>
    <scope>NUCLEOTIDE SEQUENCE [LARGE SCALE GENOMIC DNA]</scope>
    <source>
        <strain evidence="1">Cs-k2</strain>
    </source>
</reference>
<dbReference type="OrthoDB" id="10376374at2759"/>
<feature type="non-terminal residue" evidence="1">
    <location>
        <position position="1"/>
    </location>
</feature>
<comment type="caution">
    <text evidence="1">The sequence shown here is derived from an EMBL/GenBank/DDBJ whole genome shotgun (WGS) entry which is preliminary data.</text>
</comment>
<dbReference type="Proteomes" id="UP000286415">
    <property type="component" value="Unassembled WGS sequence"/>
</dbReference>
<dbReference type="AlphaFoldDB" id="A0A8T1MZH3"/>